<dbReference type="AlphaFoldDB" id="A0A9W9WKX9"/>
<dbReference type="InterPro" id="IPR007361">
    <property type="entry name" value="DUF427"/>
</dbReference>
<dbReference type="Pfam" id="PF04248">
    <property type="entry name" value="NTP_transf_9"/>
    <property type="match status" value="1"/>
</dbReference>
<gene>
    <name evidence="2" type="ORF">N7539_008999</name>
</gene>
<evidence type="ECO:0000259" key="1">
    <source>
        <dbReference type="Pfam" id="PF04248"/>
    </source>
</evidence>
<evidence type="ECO:0000313" key="2">
    <source>
        <dbReference type="EMBL" id="KAJ5469381.1"/>
    </source>
</evidence>
<sequence length="99" mass="11188">MPTARAKLGDLVLAEADTWETVEGNVYFPRSAIKDPNVFVSSETKTYCPWKGEAEYYSVKNGDNVVKDAAWYYATPKEKAMNIKDHVAFYKSKVQVTVD</sequence>
<keyword evidence="3" id="KW-1185">Reference proteome</keyword>
<dbReference type="PANTHER" id="PTHR34310">
    <property type="entry name" value="DUF427 DOMAIN PROTEIN (AFU_ORTHOLOGUE AFUA_3G02220)"/>
    <property type="match status" value="1"/>
</dbReference>
<dbReference type="InterPro" id="IPR038694">
    <property type="entry name" value="DUF427_sf"/>
</dbReference>
<reference evidence="2" key="1">
    <citation type="submission" date="2022-12" db="EMBL/GenBank/DDBJ databases">
        <authorList>
            <person name="Petersen C."/>
        </authorList>
    </citation>
    <scope>NUCLEOTIDE SEQUENCE</scope>
    <source>
        <strain evidence="2">IBT 30728</strain>
    </source>
</reference>
<dbReference type="PANTHER" id="PTHR34310:SF5">
    <property type="entry name" value="DUF427 DOMAIN PROTEIN (AFU_ORTHOLOGUE AFUA_3G02220)"/>
    <property type="match status" value="1"/>
</dbReference>
<reference evidence="2" key="2">
    <citation type="journal article" date="2023" name="IMA Fungus">
        <title>Comparative genomic study of the Penicillium genus elucidates a diverse pangenome and 15 lateral gene transfer events.</title>
        <authorList>
            <person name="Petersen C."/>
            <person name="Sorensen T."/>
            <person name="Nielsen M.R."/>
            <person name="Sondergaard T.E."/>
            <person name="Sorensen J.L."/>
            <person name="Fitzpatrick D.A."/>
            <person name="Frisvad J.C."/>
            <person name="Nielsen K.L."/>
        </authorList>
    </citation>
    <scope>NUCLEOTIDE SEQUENCE</scope>
    <source>
        <strain evidence="2">IBT 30728</strain>
    </source>
</reference>
<comment type="caution">
    <text evidence="2">The sequence shown here is derived from an EMBL/GenBank/DDBJ whole genome shotgun (WGS) entry which is preliminary data.</text>
</comment>
<dbReference type="GeneID" id="81628844"/>
<accession>A0A9W9WKX9</accession>
<proteinExistence type="predicted"/>
<dbReference type="Gene3D" id="2.170.150.40">
    <property type="entry name" value="Domain of unknown function (DUF427)"/>
    <property type="match status" value="1"/>
</dbReference>
<name>A0A9W9WKX9_9EURO</name>
<protein>
    <recommendedName>
        <fullName evidence="1">DUF427 domain-containing protein</fullName>
    </recommendedName>
</protein>
<dbReference type="Proteomes" id="UP001148312">
    <property type="component" value="Unassembled WGS sequence"/>
</dbReference>
<evidence type="ECO:0000313" key="3">
    <source>
        <dbReference type="Proteomes" id="UP001148312"/>
    </source>
</evidence>
<dbReference type="RefSeq" id="XP_056785971.1">
    <property type="nucleotide sequence ID" value="XM_056938594.1"/>
</dbReference>
<feature type="domain" description="DUF427" evidence="1">
    <location>
        <begin position="5"/>
        <end position="91"/>
    </location>
</feature>
<dbReference type="EMBL" id="JAPWDQ010000015">
    <property type="protein sequence ID" value="KAJ5469381.1"/>
    <property type="molecule type" value="Genomic_DNA"/>
</dbReference>
<organism evidence="2 3">
    <name type="scientific">Penicillium diatomitis</name>
    <dbReference type="NCBI Taxonomy" id="2819901"/>
    <lineage>
        <taxon>Eukaryota</taxon>
        <taxon>Fungi</taxon>
        <taxon>Dikarya</taxon>
        <taxon>Ascomycota</taxon>
        <taxon>Pezizomycotina</taxon>
        <taxon>Eurotiomycetes</taxon>
        <taxon>Eurotiomycetidae</taxon>
        <taxon>Eurotiales</taxon>
        <taxon>Aspergillaceae</taxon>
        <taxon>Penicillium</taxon>
    </lineage>
</organism>